<protein>
    <submittedName>
        <fullName evidence="1">Uncharacterized protein</fullName>
    </submittedName>
</protein>
<dbReference type="Proteomes" id="UP000618931">
    <property type="component" value="Unassembled WGS sequence"/>
</dbReference>
<reference evidence="1 2" key="1">
    <citation type="submission" date="2020-11" db="EMBL/GenBank/DDBJ databases">
        <authorList>
            <person name="Kim M.K."/>
        </authorList>
    </citation>
    <scope>NUCLEOTIDE SEQUENCE [LARGE SCALE GENOMIC DNA]</scope>
    <source>
        <strain evidence="1 2">BT662</strain>
    </source>
</reference>
<evidence type="ECO:0000313" key="2">
    <source>
        <dbReference type="Proteomes" id="UP000618931"/>
    </source>
</evidence>
<dbReference type="RefSeq" id="WP_196291546.1">
    <property type="nucleotide sequence ID" value="NZ_JADQDM010000001.1"/>
</dbReference>
<sequence length="106" mass="11945">MKAVTILLPDSVELSQDQIQRLVLINLDIVNHQAASLPGPADLQALLQRPVPPEEAADIRHLIGLYYAERAADLVDEQWDKNGWTAETMHNWVREHLRTAHGRHAA</sequence>
<proteinExistence type="predicted"/>
<gene>
    <name evidence="1" type="ORF">I2H31_03205</name>
</gene>
<organism evidence="1 2">
    <name type="scientific">Hymenobacter ruricola</name>
    <dbReference type="NCBI Taxonomy" id="2791023"/>
    <lineage>
        <taxon>Bacteria</taxon>
        <taxon>Pseudomonadati</taxon>
        <taxon>Bacteroidota</taxon>
        <taxon>Cytophagia</taxon>
        <taxon>Cytophagales</taxon>
        <taxon>Hymenobacteraceae</taxon>
        <taxon>Hymenobacter</taxon>
    </lineage>
</organism>
<keyword evidence="2" id="KW-1185">Reference proteome</keyword>
<comment type="caution">
    <text evidence="1">The sequence shown here is derived from an EMBL/GenBank/DDBJ whole genome shotgun (WGS) entry which is preliminary data.</text>
</comment>
<dbReference type="EMBL" id="JADQDM010000001">
    <property type="protein sequence ID" value="MBF9220103.1"/>
    <property type="molecule type" value="Genomic_DNA"/>
</dbReference>
<accession>A0ABS0HZH4</accession>
<evidence type="ECO:0000313" key="1">
    <source>
        <dbReference type="EMBL" id="MBF9220103.1"/>
    </source>
</evidence>
<name>A0ABS0HZH4_9BACT</name>